<accession>A0A3A9WFD9</accession>
<evidence type="ECO:0000313" key="3">
    <source>
        <dbReference type="EMBL" id="RKN11500.1"/>
    </source>
</evidence>
<feature type="transmembrane region" description="Helical" evidence="2">
    <location>
        <begin position="218"/>
        <end position="240"/>
    </location>
</feature>
<reference evidence="5 6" key="1">
    <citation type="submission" date="2018-09" db="EMBL/GenBank/DDBJ databases">
        <title>Streptomyces sp. nov. DS1-2, an endophytic actinomycete isolated from roots of Dendrobium scabrilingue.</title>
        <authorList>
            <person name="Kuncharoen N."/>
            <person name="Kudo T."/>
            <person name="Ohkuma M."/>
            <person name="Yuki M."/>
            <person name="Tanasupawat S."/>
        </authorList>
    </citation>
    <scope>NUCLEOTIDE SEQUENCE [LARGE SCALE GENOMIC DNA]</scope>
    <source>
        <strain evidence="3 6">AZ1-7</strain>
        <strain evidence="4 5">DS1-2</strain>
    </source>
</reference>
<name>A0A3A9WFD9_9ACTN</name>
<feature type="transmembrane region" description="Helical" evidence="2">
    <location>
        <begin position="318"/>
        <end position="337"/>
    </location>
</feature>
<keyword evidence="2" id="KW-0812">Transmembrane</keyword>
<keyword evidence="5" id="KW-1185">Reference proteome</keyword>
<feature type="transmembrane region" description="Helical" evidence="2">
    <location>
        <begin position="364"/>
        <end position="386"/>
    </location>
</feature>
<feature type="transmembrane region" description="Helical" evidence="2">
    <location>
        <begin position="524"/>
        <end position="545"/>
    </location>
</feature>
<evidence type="ECO:0000256" key="1">
    <source>
        <dbReference type="SAM" id="MobiDB-lite"/>
    </source>
</evidence>
<dbReference type="Proteomes" id="UP000268652">
    <property type="component" value="Unassembled WGS sequence"/>
</dbReference>
<keyword evidence="2" id="KW-0472">Membrane</keyword>
<sequence>MTATATAPTTGERADRTGGPRSPLAGTGTLIRFNLRRDRVRLPVWIGASLLATVGSVSSFKATYPEPEDIESAKATFEAPAGLAMSGPDHYLSGEYHYGAMTGHQMISYMALVIGIMSILTVVRHTRTEEETGRAELLRSNVIGRHAHLAAALVVAVAANVLLGVLLAAGLGSLGVDGVTASGSLLYGATSVGIGVVFTAIAAITVQITPFARGSSGMAIAALGVAYALRAVGDVGADTFSWLSPIGWAQRTYVYVDNRWWPLLLNVALAAVCVALAVFLSTRRDVGAGLRPPRPGRPSATDRLAHPVAFALRLHRGVLIAFGFGALLMGVAFGSLLGETDDVLDSSDEFRETVEELGGSLEEAFASVVLAILVLIAICYAVMTVLRARAEETGGRAEPLLSTGLSRTRWLGSHLVVALAGGSLISVLGGLGFGLAGAGPADDSGLIWSLTWAAAAYAPAVWVTAGIALVLVGWFPGASAAAWAAPAYMFFTVYLGQLMDTPDFLLNLSPLSHVPQVPAEDLEWTPLLILTALAAGLIALGLAGFRRRDLDLK</sequence>
<proteinExistence type="predicted"/>
<feature type="transmembrane region" description="Helical" evidence="2">
    <location>
        <begin position="147"/>
        <end position="172"/>
    </location>
</feature>
<evidence type="ECO:0000256" key="2">
    <source>
        <dbReference type="SAM" id="Phobius"/>
    </source>
</evidence>
<feature type="transmembrane region" description="Helical" evidence="2">
    <location>
        <begin position="42"/>
        <end position="60"/>
    </location>
</feature>
<feature type="transmembrane region" description="Helical" evidence="2">
    <location>
        <begin position="450"/>
        <end position="474"/>
    </location>
</feature>
<dbReference type="AlphaFoldDB" id="A0A3A9WFD9"/>
<feature type="transmembrane region" description="Helical" evidence="2">
    <location>
        <begin position="260"/>
        <end position="281"/>
    </location>
</feature>
<organism evidence="3 6">
    <name type="scientific">Streptomyces radicis</name>
    <dbReference type="NCBI Taxonomy" id="1750517"/>
    <lineage>
        <taxon>Bacteria</taxon>
        <taxon>Bacillati</taxon>
        <taxon>Actinomycetota</taxon>
        <taxon>Actinomycetes</taxon>
        <taxon>Kitasatosporales</taxon>
        <taxon>Streptomycetaceae</taxon>
        <taxon>Streptomyces</taxon>
    </lineage>
</organism>
<evidence type="ECO:0000313" key="6">
    <source>
        <dbReference type="Proteomes" id="UP000275024"/>
    </source>
</evidence>
<feature type="transmembrane region" description="Helical" evidence="2">
    <location>
        <begin position="184"/>
        <end position="206"/>
    </location>
</feature>
<dbReference type="OrthoDB" id="2014935at2"/>
<comment type="caution">
    <text evidence="3">The sequence shown here is derived from an EMBL/GenBank/DDBJ whole genome shotgun (WGS) entry which is preliminary data.</text>
</comment>
<evidence type="ECO:0000313" key="4">
    <source>
        <dbReference type="EMBL" id="RKN26481.1"/>
    </source>
</evidence>
<feature type="region of interest" description="Disordered" evidence="1">
    <location>
        <begin position="1"/>
        <end position="25"/>
    </location>
</feature>
<feature type="transmembrane region" description="Helical" evidence="2">
    <location>
        <begin position="415"/>
        <end position="438"/>
    </location>
</feature>
<feature type="transmembrane region" description="Helical" evidence="2">
    <location>
        <begin position="481"/>
        <end position="499"/>
    </location>
</feature>
<evidence type="ECO:0000313" key="5">
    <source>
        <dbReference type="Proteomes" id="UP000268652"/>
    </source>
</evidence>
<keyword evidence="2" id="KW-1133">Transmembrane helix</keyword>
<dbReference type="EMBL" id="RBDY01000002">
    <property type="protein sequence ID" value="RKN26481.1"/>
    <property type="molecule type" value="Genomic_DNA"/>
</dbReference>
<dbReference type="EMBL" id="RBDX01000003">
    <property type="protein sequence ID" value="RKN11500.1"/>
    <property type="molecule type" value="Genomic_DNA"/>
</dbReference>
<dbReference type="Proteomes" id="UP000275024">
    <property type="component" value="Unassembled WGS sequence"/>
</dbReference>
<feature type="transmembrane region" description="Helical" evidence="2">
    <location>
        <begin position="106"/>
        <end position="126"/>
    </location>
</feature>
<gene>
    <name evidence="4" type="ORF">D7318_03600</name>
    <name evidence="3" type="ORF">D7319_06060</name>
</gene>
<protein>
    <submittedName>
        <fullName evidence="3">ABC transporter permease</fullName>
    </submittedName>
</protein>
<dbReference type="RefSeq" id="WP_120695364.1">
    <property type="nucleotide sequence ID" value="NZ_RBDX01000003.1"/>
</dbReference>